<dbReference type="HOGENOM" id="CLU_2482126_0_0_9"/>
<name>G8TUU7_SULAD</name>
<evidence type="ECO:0000313" key="1">
    <source>
        <dbReference type="EMBL" id="AEW05821.1"/>
    </source>
</evidence>
<sequence>MILGLALVGITGCGSHLSAASAQATHSLKAGITHSPVSSHVHVQVKTGPHGQLTVSVSGISRSNPQVTQLQHELTQLNQLLQQLNQP</sequence>
<dbReference type="STRING" id="679936.Sulac_2354"/>
<proteinExistence type="predicted"/>
<dbReference type="AlphaFoldDB" id="G8TUU7"/>
<dbReference type="PATRIC" id="fig|679936.5.peg.2439"/>
<reference evidence="1 2" key="2">
    <citation type="journal article" date="2012" name="Stand. Genomic Sci.">
        <title>Complete genome sequence of the moderately thermophilic mineral-sulfide-oxidizing firmicute Sulfobacillus acidophilus type strain (NAL(T)).</title>
        <authorList>
            <person name="Anderson I."/>
            <person name="Chertkov O."/>
            <person name="Chen A."/>
            <person name="Saunders E."/>
            <person name="Lapidus A."/>
            <person name="Nolan M."/>
            <person name="Lucas S."/>
            <person name="Hammon N."/>
            <person name="Deshpande S."/>
            <person name="Cheng J.F."/>
            <person name="Han C."/>
            <person name="Tapia R."/>
            <person name="Goodwin L.A."/>
            <person name="Pitluck S."/>
            <person name="Liolios K."/>
            <person name="Pagani I."/>
            <person name="Ivanova N."/>
            <person name="Mikhailova N."/>
            <person name="Pati A."/>
            <person name="Palaniappan K."/>
            <person name="Land M."/>
            <person name="Pan C."/>
            <person name="Rohde M."/>
            <person name="Pukall R."/>
            <person name="Goker M."/>
            <person name="Detter J.C."/>
            <person name="Woyke T."/>
            <person name="Bristow J."/>
            <person name="Eisen J.A."/>
            <person name="Markowitz V."/>
            <person name="Hugenholtz P."/>
            <person name="Kyrpides N.C."/>
            <person name="Klenk H.P."/>
            <person name="Mavromatis K."/>
        </authorList>
    </citation>
    <scope>NUCLEOTIDE SEQUENCE [LARGE SCALE GENOMIC DNA]</scope>
    <source>
        <strain evidence="2">ATCC 700253 / DSM 10332 / NAL</strain>
    </source>
</reference>
<reference evidence="2" key="1">
    <citation type="submission" date="2011-12" db="EMBL/GenBank/DDBJ databases">
        <title>The complete genome of chromosome of Sulfobacillus acidophilus DSM 10332.</title>
        <authorList>
            <person name="Lucas S."/>
            <person name="Han J."/>
            <person name="Lapidus A."/>
            <person name="Bruce D."/>
            <person name="Goodwin L."/>
            <person name="Pitluck S."/>
            <person name="Peters L."/>
            <person name="Kyrpides N."/>
            <person name="Mavromatis K."/>
            <person name="Ivanova N."/>
            <person name="Mikhailova N."/>
            <person name="Chertkov O."/>
            <person name="Saunders E."/>
            <person name="Detter J.C."/>
            <person name="Tapia R."/>
            <person name="Han C."/>
            <person name="Land M."/>
            <person name="Hauser L."/>
            <person name="Markowitz V."/>
            <person name="Cheng J.-F."/>
            <person name="Hugenholtz P."/>
            <person name="Woyke T."/>
            <person name="Wu D."/>
            <person name="Pukall R."/>
            <person name="Gehrich-Schroeter G."/>
            <person name="Schneider S."/>
            <person name="Klenk H.-P."/>
            <person name="Eisen J.A."/>
        </authorList>
    </citation>
    <scope>NUCLEOTIDE SEQUENCE [LARGE SCALE GENOMIC DNA]</scope>
    <source>
        <strain evidence="2">ATCC 700253 / DSM 10332 / NAL</strain>
    </source>
</reference>
<gene>
    <name evidence="1" type="ordered locus">Sulac_2354</name>
</gene>
<keyword evidence="2" id="KW-1185">Reference proteome</keyword>
<accession>G8TUU7</accession>
<evidence type="ECO:0000313" key="2">
    <source>
        <dbReference type="Proteomes" id="UP000005439"/>
    </source>
</evidence>
<dbReference type="KEGG" id="sap:Sulac_2354"/>
<dbReference type="Proteomes" id="UP000005439">
    <property type="component" value="Chromosome"/>
</dbReference>
<protein>
    <submittedName>
        <fullName evidence="1">Uncharacterized protein</fullName>
    </submittedName>
</protein>
<dbReference type="EMBL" id="CP003179">
    <property type="protein sequence ID" value="AEW05821.1"/>
    <property type="molecule type" value="Genomic_DNA"/>
</dbReference>
<organism evidence="1 2">
    <name type="scientific">Sulfobacillus acidophilus (strain ATCC 700253 / DSM 10332 / NAL)</name>
    <dbReference type="NCBI Taxonomy" id="679936"/>
    <lineage>
        <taxon>Bacteria</taxon>
        <taxon>Bacillati</taxon>
        <taxon>Bacillota</taxon>
        <taxon>Clostridia</taxon>
        <taxon>Eubacteriales</taxon>
        <taxon>Clostridiales Family XVII. Incertae Sedis</taxon>
        <taxon>Sulfobacillus</taxon>
    </lineage>
</organism>